<evidence type="ECO:0000313" key="6">
    <source>
        <dbReference type="EMBL" id="KUH57952.1"/>
    </source>
</evidence>
<dbReference type="InterPro" id="IPR001131">
    <property type="entry name" value="Peptidase_M24B_aminopep-P_CS"/>
</dbReference>
<dbReference type="InterPro" id="IPR000587">
    <property type="entry name" value="Creatinase_N"/>
</dbReference>
<feature type="domain" description="Peptidase M24" evidence="4">
    <location>
        <begin position="153"/>
        <end position="357"/>
    </location>
</feature>
<dbReference type="PANTHER" id="PTHR46112:SF3">
    <property type="entry name" value="AMINOPEPTIDASE YPDF"/>
    <property type="match status" value="1"/>
</dbReference>
<name>A0A100YUJ2_TRASO</name>
<evidence type="ECO:0000259" key="4">
    <source>
        <dbReference type="Pfam" id="PF00557"/>
    </source>
</evidence>
<dbReference type="Gene3D" id="3.40.350.10">
    <property type="entry name" value="Creatinase/prolidase N-terminal domain"/>
    <property type="match status" value="1"/>
</dbReference>
<comment type="similarity">
    <text evidence="3">Belongs to the peptidase M24B family.</text>
</comment>
<dbReference type="InterPro" id="IPR029149">
    <property type="entry name" value="Creatin/AminoP/Spt16_N"/>
</dbReference>
<dbReference type="Proteomes" id="UP000054078">
    <property type="component" value="Unassembled WGS sequence"/>
</dbReference>
<sequence>MADAQACAARVERFRALMAERGYDAAILRNNPDLRWLTGAERTFDDEVAHTAFVTADGLWLHTDSRYYGTFQSRLGADTPWKLDMDIVSPAWWAAQRIRETRSRVVAVEDTCDLAFFDALGEECAKASVAVLAPRLHGDIAGLRIVKDAEEVELMRHAQSITDAAFEHICGYIKPGLTEQQVRAELEGWMLSNGADSLSFDSIIASGPNGANPHAQPGERLIQRGDMIVMDYGAGYHDYHSDMTRTVCVGEPSDLQRKVYEATRAANEACEAAIHAGVIGREIHELAHKVICEAGFPEYCFVHGLGHGVGLEIHEQPMFNMRNDKPIPAGSVITVEPGTYLPGQFGVRVEDFGIVTENGYEVFTQSPHELVCIPC</sequence>
<evidence type="ECO:0000313" key="7">
    <source>
        <dbReference type="Proteomes" id="UP000054078"/>
    </source>
</evidence>
<accession>A0A100YUJ2</accession>
<evidence type="ECO:0000256" key="3">
    <source>
        <dbReference type="RuleBase" id="RU000590"/>
    </source>
</evidence>
<evidence type="ECO:0000256" key="2">
    <source>
        <dbReference type="ARBA" id="ARBA00022801"/>
    </source>
</evidence>
<dbReference type="InterPro" id="IPR000994">
    <property type="entry name" value="Pept_M24"/>
</dbReference>
<dbReference type="AlphaFoldDB" id="A0A100YUJ2"/>
<dbReference type="GO" id="GO:0016787">
    <property type="term" value="F:hydrolase activity"/>
    <property type="evidence" value="ECO:0007669"/>
    <property type="project" value="UniProtKB-KW"/>
</dbReference>
<dbReference type="PROSITE" id="PS00491">
    <property type="entry name" value="PROLINE_PEPTIDASE"/>
    <property type="match status" value="1"/>
</dbReference>
<keyword evidence="1 3" id="KW-0479">Metal-binding</keyword>
<reference evidence="6 7" key="1">
    <citation type="submission" date="2015-12" db="EMBL/GenBank/DDBJ databases">
        <title>Draft Genome Sequence of Olsenella scatoligenes SK9K4T; a Producer of 3-Methylindole- (skatole) and 4-Methylphenol- (p-cresol) Isolated from Pig Feces.</title>
        <authorList>
            <person name="Li X."/>
            <person name="Borg B."/>
            <person name="Canibe N."/>
        </authorList>
    </citation>
    <scope>NUCLEOTIDE SEQUENCE [LARGE SCALE GENOMIC DNA]</scope>
    <source>
        <strain evidence="6 7">SK9K4</strain>
    </source>
</reference>
<keyword evidence="2" id="KW-0378">Hydrolase</keyword>
<dbReference type="EMBL" id="LOJF01000011">
    <property type="protein sequence ID" value="KUH57952.1"/>
    <property type="molecule type" value="Genomic_DNA"/>
</dbReference>
<protein>
    <submittedName>
        <fullName evidence="6">Peptidase M24</fullName>
    </submittedName>
</protein>
<organism evidence="6 7">
    <name type="scientific">Tractidigestivibacter scatoligenes</name>
    <name type="common">Olsenella scatoligenes</name>
    <dbReference type="NCBI Taxonomy" id="1299998"/>
    <lineage>
        <taxon>Bacteria</taxon>
        <taxon>Bacillati</taxon>
        <taxon>Actinomycetota</taxon>
        <taxon>Coriobacteriia</taxon>
        <taxon>Coriobacteriales</taxon>
        <taxon>Atopobiaceae</taxon>
        <taxon>Tractidigestivibacter</taxon>
    </lineage>
</organism>
<dbReference type="InterPro" id="IPR050659">
    <property type="entry name" value="Peptidase_M24B"/>
</dbReference>
<dbReference type="PANTHER" id="PTHR46112">
    <property type="entry name" value="AMINOPEPTIDASE"/>
    <property type="match status" value="1"/>
</dbReference>
<dbReference type="RefSeq" id="WP_059055755.1">
    <property type="nucleotide sequence ID" value="NZ_LOJF01000011.1"/>
</dbReference>
<dbReference type="SUPFAM" id="SSF53092">
    <property type="entry name" value="Creatinase/prolidase N-terminal domain"/>
    <property type="match status" value="1"/>
</dbReference>
<dbReference type="Gene3D" id="3.90.230.10">
    <property type="entry name" value="Creatinase/methionine aminopeptidase superfamily"/>
    <property type="match status" value="1"/>
</dbReference>
<evidence type="ECO:0000259" key="5">
    <source>
        <dbReference type="Pfam" id="PF01321"/>
    </source>
</evidence>
<feature type="domain" description="Creatinase N-terminal" evidence="5">
    <location>
        <begin position="10"/>
        <end position="132"/>
    </location>
</feature>
<proteinExistence type="inferred from homology"/>
<dbReference type="InterPro" id="IPR036005">
    <property type="entry name" value="Creatinase/aminopeptidase-like"/>
</dbReference>
<dbReference type="GO" id="GO:0046872">
    <property type="term" value="F:metal ion binding"/>
    <property type="evidence" value="ECO:0007669"/>
    <property type="project" value="UniProtKB-KW"/>
</dbReference>
<evidence type="ECO:0000256" key="1">
    <source>
        <dbReference type="ARBA" id="ARBA00022723"/>
    </source>
</evidence>
<keyword evidence="7" id="KW-1185">Reference proteome</keyword>
<comment type="caution">
    <text evidence="6">The sequence shown here is derived from an EMBL/GenBank/DDBJ whole genome shotgun (WGS) entry which is preliminary data.</text>
</comment>
<dbReference type="OrthoDB" id="9806388at2"/>
<dbReference type="Pfam" id="PF01321">
    <property type="entry name" value="Creatinase_N"/>
    <property type="match status" value="1"/>
</dbReference>
<dbReference type="SUPFAM" id="SSF55920">
    <property type="entry name" value="Creatinase/aminopeptidase"/>
    <property type="match status" value="1"/>
</dbReference>
<dbReference type="Pfam" id="PF00557">
    <property type="entry name" value="Peptidase_M24"/>
    <property type="match status" value="1"/>
</dbReference>
<dbReference type="CDD" id="cd01092">
    <property type="entry name" value="APP-like"/>
    <property type="match status" value="1"/>
</dbReference>
<gene>
    <name evidence="6" type="ORF">AUL39_09755</name>
</gene>
<dbReference type="STRING" id="1299998.AUL39_09755"/>